<proteinExistence type="predicted"/>
<dbReference type="Pfam" id="PF03478">
    <property type="entry name" value="Beta-prop_KIB1-4"/>
    <property type="match status" value="1"/>
</dbReference>
<dbReference type="Pfam" id="PF12937">
    <property type="entry name" value="F-box-like"/>
    <property type="match status" value="1"/>
</dbReference>
<feature type="domain" description="F-box" evidence="2">
    <location>
        <begin position="6"/>
        <end position="42"/>
    </location>
</feature>
<name>A0AAV5LR03_9ROSI</name>
<dbReference type="Gene3D" id="1.20.1280.50">
    <property type="match status" value="1"/>
</dbReference>
<evidence type="ECO:0000259" key="1">
    <source>
        <dbReference type="Pfam" id="PF03478"/>
    </source>
</evidence>
<dbReference type="PANTHER" id="PTHR44259:SF15">
    <property type="entry name" value="F-BOX PROTEIN KIB2-RELATED"/>
    <property type="match status" value="1"/>
</dbReference>
<sequence length="368" mass="42385">MSTKSFSNLPTELLHEIFTYHSIDLDHILSCASVCVSWQYAARLLFLRYPGLKSNALLVLLPSENQTGRQCCRIYNYWSHKIHRIFLPQLQGGWYTASSPGWLLTVANQAIHLLNPITSATVKLPPEKRFRRPEIFRMSSKKPEFTRVITSTIPTDPLCKVLAIHPGKHGHSFSFCRTGDHAWIRINNFVGRCSDAVFYKGDIYAIDFYGYIWVIQPTVNSFQKAVKLSVEPVKEGCQCYYLVEVKGDLLMGVKKQCLLSACYIYRMDWEKKSWVWMKELDFDIYLGRFCSHWEVRRSVSDFFFLNDAPPTFASPPESCCAVGRYLPRFGKFGEIHAGAFSAYYDPPTQEAVEAISTANWISWYRLDI</sequence>
<dbReference type="CDD" id="cd09917">
    <property type="entry name" value="F-box_SF"/>
    <property type="match status" value="1"/>
</dbReference>
<accession>A0AAV5LR03</accession>
<reference evidence="3 4" key="1">
    <citation type="journal article" date="2021" name="Commun. Biol.">
        <title>The genome of Shorea leprosula (Dipterocarpaceae) highlights the ecological relevance of drought in aseasonal tropical rainforests.</title>
        <authorList>
            <person name="Ng K.K.S."/>
            <person name="Kobayashi M.J."/>
            <person name="Fawcett J.A."/>
            <person name="Hatakeyama M."/>
            <person name="Paape T."/>
            <person name="Ng C.H."/>
            <person name="Ang C.C."/>
            <person name="Tnah L.H."/>
            <person name="Lee C.T."/>
            <person name="Nishiyama T."/>
            <person name="Sese J."/>
            <person name="O'Brien M.J."/>
            <person name="Copetti D."/>
            <person name="Mohd Noor M.I."/>
            <person name="Ong R.C."/>
            <person name="Putra M."/>
            <person name="Sireger I.Z."/>
            <person name="Indrioko S."/>
            <person name="Kosugi Y."/>
            <person name="Izuno A."/>
            <person name="Isagi Y."/>
            <person name="Lee S.L."/>
            <person name="Shimizu K.K."/>
        </authorList>
    </citation>
    <scope>NUCLEOTIDE SEQUENCE [LARGE SCALE GENOMIC DNA]</scope>
    <source>
        <strain evidence="3">214</strain>
    </source>
</reference>
<dbReference type="InterPro" id="IPR005174">
    <property type="entry name" value="KIB1-4_b-propeller"/>
</dbReference>
<evidence type="ECO:0000313" key="3">
    <source>
        <dbReference type="EMBL" id="GKV39859.1"/>
    </source>
</evidence>
<dbReference type="SUPFAM" id="SSF81383">
    <property type="entry name" value="F-box domain"/>
    <property type="match status" value="1"/>
</dbReference>
<dbReference type="Proteomes" id="UP001054252">
    <property type="component" value="Unassembled WGS sequence"/>
</dbReference>
<dbReference type="PANTHER" id="PTHR44259">
    <property type="entry name" value="OS07G0183000 PROTEIN-RELATED"/>
    <property type="match status" value="1"/>
</dbReference>
<evidence type="ECO:0000259" key="2">
    <source>
        <dbReference type="Pfam" id="PF12937"/>
    </source>
</evidence>
<dbReference type="InterPro" id="IPR001810">
    <property type="entry name" value="F-box_dom"/>
</dbReference>
<evidence type="ECO:0008006" key="5">
    <source>
        <dbReference type="Google" id="ProtNLM"/>
    </source>
</evidence>
<keyword evidence="4" id="KW-1185">Reference proteome</keyword>
<dbReference type="InterPro" id="IPR050942">
    <property type="entry name" value="F-box_BR-signaling"/>
</dbReference>
<gene>
    <name evidence="3" type="ORF">SLEP1_g47565</name>
</gene>
<dbReference type="EMBL" id="BPVZ01000137">
    <property type="protein sequence ID" value="GKV39859.1"/>
    <property type="molecule type" value="Genomic_DNA"/>
</dbReference>
<protein>
    <recommendedName>
        <fullName evidence="5">F-box domain-containing protein</fullName>
    </recommendedName>
</protein>
<organism evidence="3 4">
    <name type="scientific">Rubroshorea leprosula</name>
    <dbReference type="NCBI Taxonomy" id="152421"/>
    <lineage>
        <taxon>Eukaryota</taxon>
        <taxon>Viridiplantae</taxon>
        <taxon>Streptophyta</taxon>
        <taxon>Embryophyta</taxon>
        <taxon>Tracheophyta</taxon>
        <taxon>Spermatophyta</taxon>
        <taxon>Magnoliopsida</taxon>
        <taxon>eudicotyledons</taxon>
        <taxon>Gunneridae</taxon>
        <taxon>Pentapetalae</taxon>
        <taxon>rosids</taxon>
        <taxon>malvids</taxon>
        <taxon>Malvales</taxon>
        <taxon>Dipterocarpaceae</taxon>
        <taxon>Rubroshorea</taxon>
    </lineage>
</organism>
<dbReference type="InterPro" id="IPR036047">
    <property type="entry name" value="F-box-like_dom_sf"/>
</dbReference>
<evidence type="ECO:0000313" key="4">
    <source>
        <dbReference type="Proteomes" id="UP001054252"/>
    </source>
</evidence>
<feature type="domain" description="KIB1-4 beta-propeller" evidence="1">
    <location>
        <begin position="79"/>
        <end position="281"/>
    </location>
</feature>
<comment type="caution">
    <text evidence="3">The sequence shown here is derived from an EMBL/GenBank/DDBJ whole genome shotgun (WGS) entry which is preliminary data.</text>
</comment>
<dbReference type="AlphaFoldDB" id="A0AAV5LR03"/>